<sequence>MEKLCLRNQVCFKFYALSRYITALYQPLLAALKLTYPQYLVMLVLWETQPISVKDLGHQLMLDSGTLTPLLKRLEQKGLLSRKRSTEDERKVEVSLTEKGILIKQTASCIPDQLNQAMAIDANDFQQFNTILTKLMKQIPD</sequence>
<feature type="domain" description="HTH marR-type" evidence="9">
    <location>
        <begin position="7"/>
        <end position="137"/>
    </location>
</feature>
<dbReference type="AlphaFoldDB" id="A0A6C0GHV9"/>
<protein>
    <recommendedName>
        <fullName evidence="7">HTH-type transcriptional regulator SarZ</fullName>
    </recommendedName>
    <alternativeName>
        <fullName evidence="8">Staphylococcal accessory regulator Z</fullName>
    </alternativeName>
</protein>
<evidence type="ECO:0000313" key="10">
    <source>
        <dbReference type="EMBL" id="QHT67651.1"/>
    </source>
</evidence>
<evidence type="ECO:0000256" key="8">
    <source>
        <dbReference type="ARBA" id="ARBA00047207"/>
    </source>
</evidence>
<dbReference type="InterPro" id="IPR036388">
    <property type="entry name" value="WH-like_DNA-bd_sf"/>
</dbReference>
<gene>
    <name evidence="10" type="ORF">GXP67_13940</name>
</gene>
<dbReference type="GO" id="GO:0005737">
    <property type="term" value="C:cytoplasm"/>
    <property type="evidence" value="ECO:0007669"/>
    <property type="project" value="UniProtKB-SubCell"/>
</dbReference>
<evidence type="ECO:0000259" key="9">
    <source>
        <dbReference type="PROSITE" id="PS50995"/>
    </source>
</evidence>
<dbReference type="GO" id="GO:0003700">
    <property type="term" value="F:DNA-binding transcription factor activity"/>
    <property type="evidence" value="ECO:0007669"/>
    <property type="project" value="InterPro"/>
</dbReference>
<evidence type="ECO:0000313" key="11">
    <source>
        <dbReference type="Proteomes" id="UP000480178"/>
    </source>
</evidence>
<keyword evidence="4" id="KW-0238">DNA-binding</keyword>
<evidence type="ECO:0000256" key="1">
    <source>
        <dbReference type="ARBA" id="ARBA00004496"/>
    </source>
</evidence>
<dbReference type="PANTHER" id="PTHR42756">
    <property type="entry name" value="TRANSCRIPTIONAL REGULATOR, MARR"/>
    <property type="match status" value="1"/>
</dbReference>
<keyword evidence="5" id="KW-0804">Transcription</keyword>
<evidence type="ECO:0000256" key="6">
    <source>
        <dbReference type="ARBA" id="ARBA00046337"/>
    </source>
</evidence>
<comment type="subcellular location">
    <subcellularLocation>
        <location evidence="1">Cytoplasm</location>
    </subcellularLocation>
</comment>
<keyword evidence="3" id="KW-0805">Transcription regulation</keyword>
<dbReference type="InterPro" id="IPR055166">
    <property type="entry name" value="Transc_reg_Sar_Rot_HTH"/>
</dbReference>
<dbReference type="Pfam" id="PF22381">
    <property type="entry name" value="Staph_reg_Sar_Rot"/>
    <property type="match status" value="1"/>
</dbReference>
<proteinExistence type="inferred from homology"/>
<keyword evidence="11" id="KW-1185">Reference proteome</keyword>
<reference evidence="10 11" key="1">
    <citation type="submission" date="2020-01" db="EMBL/GenBank/DDBJ databases">
        <authorList>
            <person name="Kim M.K."/>
        </authorList>
    </citation>
    <scope>NUCLEOTIDE SEQUENCE [LARGE SCALE GENOMIC DNA]</scope>
    <source>
        <strain evidence="10 11">172606-1</strain>
    </source>
</reference>
<dbReference type="InterPro" id="IPR000835">
    <property type="entry name" value="HTH_MarR-typ"/>
</dbReference>
<evidence type="ECO:0000256" key="4">
    <source>
        <dbReference type="ARBA" id="ARBA00023125"/>
    </source>
</evidence>
<name>A0A6C0GHV9_9BACT</name>
<dbReference type="EMBL" id="CP048222">
    <property type="protein sequence ID" value="QHT67651.1"/>
    <property type="molecule type" value="Genomic_DNA"/>
</dbReference>
<dbReference type="KEGG" id="rhoz:GXP67_13940"/>
<keyword evidence="2" id="KW-0963">Cytoplasm</keyword>
<evidence type="ECO:0000256" key="7">
    <source>
        <dbReference type="ARBA" id="ARBA00047188"/>
    </source>
</evidence>
<dbReference type="RefSeq" id="WP_162443675.1">
    <property type="nucleotide sequence ID" value="NZ_CP048222.1"/>
</dbReference>
<dbReference type="PROSITE" id="PS50995">
    <property type="entry name" value="HTH_MARR_2"/>
    <property type="match status" value="1"/>
</dbReference>
<dbReference type="SMART" id="SM00347">
    <property type="entry name" value="HTH_MARR"/>
    <property type="match status" value="1"/>
</dbReference>
<dbReference type="PANTHER" id="PTHR42756:SF1">
    <property type="entry name" value="TRANSCRIPTIONAL REPRESSOR OF EMRAB OPERON"/>
    <property type="match status" value="1"/>
</dbReference>
<dbReference type="PRINTS" id="PR00598">
    <property type="entry name" value="HTHMARR"/>
</dbReference>
<accession>A0A6C0GHV9</accession>
<organism evidence="10 11">
    <name type="scientific">Rhodocytophaga rosea</name>
    <dbReference type="NCBI Taxonomy" id="2704465"/>
    <lineage>
        <taxon>Bacteria</taxon>
        <taxon>Pseudomonadati</taxon>
        <taxon>Bacteroidota</taxon>
        <taxon>Cytophagia</taxon>
        <taxon>Cytophagales</taxon>
        <taxon>Rhodocytophagaceae</taxon>
        <taxon>Rhodocytophaga</taxon>
    </lineage>
</organism>
<evidence type="ECO:0000256" key="5">
    <source>
        <dbReference type="ARBA" id="ARBA00023163"/>
    </source>
</evidence>
<dbReference type="GO" id="GO:0003677">
    <property type="term" value="F:DNA binding"/>
    <property type="evidence" value="ECO:0007669"/>
    <property type="project" value="UniProtKB-KW"/>
</dbReference>
<comment type="similarity">
    <text evidence="6">Belongs to the SarZ family.</text>
</comment>
<dbReference type="Proteomes" id="UP000480178">
    <property type="component" value="Chromosome"/>
</dbReference>
<dbReference type="InterPro" id="IPR036390">
    <property type="entry name" value="WH_DNA-bd_sf"/>
</dbReference>
<evidence type="ECO:0000256" key="3">
    <source>
        <dbReference type="ARBA" id="ARBA00023015"/>
    </source>
</evidence>
<dbReference type="Gene3D" id="1.10.10.10">
    <property type="entry name" value="Winged helix-like DNA-binding domain superfamily/Winged helix DNA-binding domain"/>
    <property type="match status" value="1"/>
</dbReference>
<dbReference type="SUPFAM" id="SSF46785">
    <property type="entry name" value="Winged helix' DNA-binding domain"/>
    <property type="match status" value="1"/>
</dbReference>
<evidence type="ECO:0000256" key="2">
    <source>
        <dbReference type="ARBA" id="ARBA00022490"/>
    </source>
</evidence>
<dbReference type="FunFam" id="1.10.10.10:FF:000163">
    <property type="entry name" value="MarR family transcriptional regulator"/>
    <property type="match status" value="1"/>
</dbReference>